<name>K1R2F0_MAGGI</name>
<proteinExistence type="predicted"/>
<organism evidence="1">
    <name type="scientific">Magallana gigas</name>
    <name type="common">Pacific oyster</name>
    <name type="synonym">Crassostrea gigas</name>
    <dbReference type="NCBI Taxonomy" id="29159"/>
    <lineage>
        <taxon>Eukaryota</taxon>
        <taxon>Metazoa</taxon>
        <taxon>Spiralia</taxon>
        <taxon>Lophotrochozoa</taxon>
        <taxon>Mollusca</taxon>
        <taxon>Bivalvia</taxon>
        <taxon>Autobranchia</taxon>
        <taxon>Pteriomorphia</taxon>
        <taxon>Ostreida</taxon>
        <taxon>Ostreoidea</taxon>
        <taxon>Ostreidae</taxon>
        <taxon>Magallana</taxon>
    </lineage>
</organism>
<gene>
    <name evidence="1" type="ORF">CGI_10018406</name>
</gene>
<accession>K1R2F0</accession>
<reference evidence="1" key="1">
    <citation type="journal article" date="2012" name="Nature">
        <title>The oyster genome reveals stress adaptation and complexity of shell formation.</title>
        <authorList>
            <person name="Zhang G."/>
            <person name="Fang X."/>
            <person name="Guo X."/>
            <person name="Li L."/>
            <person name="Luo R."/>
            <person name="Xu F."/>
            <person name="Yang P."/>
            <person name="Zhang L."/>
            <person name="Wang X."/>
            <person name="Qi H."/>
            <person name="Xiong Z."/>
            <person name="Que H."/>
            <person name="Xie Y."/>
            <person name="Holland P.W."/>
            <person name="Paps J."/>
            <person name="Zhu Y."/>
            <person name="Wu F."/>
            <person name="Chen Y."/>
            <person name="Wang J."/>
            <person name="Peng C."/>
            <person name="Meng J."/>
            <person name="Yang L."/>
            <person name="Liu J."/>
            <person name="Wen B."/>
            <person name="Zhang N."/>
            <person name="Huang Z."/>
            <person name="Zhu Q."/>
            <person name="Feng Y."/>
            <person name="Mount A."/>
            <person name="Hedgecock D."/>
            <person name="Xu Z."/>
            <person name="Liu Y."/>
            <person name="Domazet-Loso T."/>
            <person name="Du Y."/>
            <person name="Sun X."/>
            <person name="Zhang S."/>
            <person name="Liu B."/>
            <person name="Cheng P."/>
            <person name="Jiang X."/>
            <person name="Li J."/>
            <person name="Fan D."/>
            <person name="Wang W."/>
            <person name="Fu W."/>
            <person name="Wang T."/>
            <person name="Wang B."/>
            <person name="Zhang J."/>
            <person name="Peng Z."/>
            <person name="Li Y."/>
            <person name="Li N."/>
            <person name="Wang J."/>
            <person name="Chen M."/>
            <person name="He Y."/>
            <person name="Tan F."/>
            <person name="Song X."/>
            <person name="Zheng Q."/>
            <person name="Huang R."/>
            <person name="Yang H."/>
            <person name="Du X."/>
            <person name="Chen L."/>
            <person name="Yang M."/>
            <person name="Gaffney P.M."/>
            <person name="Wang S."/>
            <person name="Luo L."/>
            <person name="She Z."/>
            <person name="Ming Y."/>
            <person name="Huang W."/>
            <person name="Zhang S."/>
            <person name="Huang B."/>
            <person name="Zhang Y."/>
            <person name="Qu T."/>
            <person name="Ni P."/>
            <person name="Miao G."/>
            <person name="Wang J."/>
            <person name="Wang Q."/>
            <person name="Steinberg C.E."/>
            <person name="Wang H."/>
            <person name="Li N."/>
            <person name="Qian L."/>
            <person name="Zhang G."/>
            <person name="Li Y."/>
            <person name="Yang H."/>
            <person name="Liu X."/>
            <person name="Wang J."/>
            <person name="Yin Y."/>
            <person name="Wang J."/>
        </authorList>
    </citation>
    <scope>NUCLEOTIDE SEQUENCE [LARGE SCALE GENOMIC DNA]</scope>
    <source>
        <strain evidence="1">05x7-T-G4-1.051#20</strain>
    </source>
</reference>
<protein>
    <submittedName>
        <fullName evidence="1">Uncharacterized protein</fullName>
    </submittedName>
</protein>
<dbReference type="HOGENOM" id="CLU_2814904_0_0_1"/>
<dbReference type="AlphaFoldDB" id="K1R2F0"/>
<dbReference type="EMBL" id="JH817703">
    <property type="protein sequence ID" value="EKC27946.1"/>
    <property type="molecule type" value="Genomic_DNA"/>
</dbReference>
<dbReference type="InParanoid" id="K1R2F0"/>
<evidence type="ECO:0000313" key="1">
    <source>
        <dbReference type="EMBL" id="EKC27946.1"/>
    </source>
</evidence>
<sequence length="67" mass="7602">MLRRICRILNRCEIRKFEGTFYLSDTGNTNPPLDLNPGDIYVISAMMASMTTLRSGPGAIKLRRAHF</sequence>